<dbReference type="InterPro" id="IPR005829">
    <property type="entry name" value="Sugar_transporter_CS"/>
</dbReference>
<dbReference type="InterPro" id="IPR004812">
    <property type="entry name" value="Efflux_drug-R_Bcr/CmlA"/>
</dbReference>
<evidence type="ECO:0000313" key="11">
    <source>
        <dbReference type="Proteomes" id="UP001154255"/>
    </source>
</evidence>
<keyword evidence="8" id="KW-0997">Cell inner membrane</keyword>
<dbReference type="NCBIfam" id="TIGR00710">
    <property type="entry name" value="efflux_Bcr_CflA"/>
    <property type="match status" value="1"/>
</dbReference>
<dbReference type="CDD" id="cd17320">
    <property type="entry name" value="MFS_MdfA_MDR_like"/>
    <property type="match status" value="1"/>
</dbReference>
<feature type="transmembrane region" description="Helical" evidence="8">
    <location>
        <begin position="91"/>
        <end position="113"/>
    </location>
</feature>
<dbReference type="AlphaFoldDB" id="A0A9W4TMP0"/>
<evidence type="ECO:0000256" key="2">
    <source>
        <dbReference type="ARBA" id="ARBA00006236"/>
    </source>
</evidence>
<dbReference type="InterPro" id="IPR011701">
    <property type="entry name" value="MFS"/>
</dbReference>
<dbReference type="GO" id="GO:0005886">
    <property type="term" value="C:plasma membrane"/>
    <property type="evidence" value="ECO:0007669"/>
    <property type="project" value="UniProtKB-SubCell"/>
</dbReference>
<gene>
    <name evidence="10" type="ORF">R53530_LOCUS570</name>
</gene>
<dbReference type="Proteomes" id="UP001154255">
    <property type="component" value="Unassembled WGS sequence"/>
</dbReference>
<evidence type="ECO:0000313" key="10">
    <source>
        <dbReference type="EMBL" id="CAI3929801.1"/>
    </source>
</evidence>
<keyword evidence="4" id="KW-1003">Cell membrane</keyword>
<keyword evidence="6 8" id="KW-1133">Transmembrane helix</keyword>
<dbReference type="SUPFAM" id="SSF103473">
    <property type="entry name" value="MFS general substrate transporter"/>
    <property type="match status" value="1"/>
</dbReference>
<dbReference type="GO" id="GO:1990961">
    <property type="term" value="P:xenobiotic detoxification by transmembrane export across the plasma membrane"/>
    <property type="evidence" value="ECO:0007669"/>
    <property type="project" value="InterPro"/>
</dbReference>
<dbReference type="GO" id="GO:0042910">
    <property type="term" value="F:xenobiotic transmembrane transporter activity"/>
    <property type="evidence" value="ECO:0007669"/>
    <property type="project" value="InterPro"/>
</dbReference>
<dbReference type="InterPro" id="IPR020846">
    <property type="entry name" value="MFS_dom"/>
</dbReference>
<feature type="transmembrane region" description="Helical" evidence="8">
    <location>
        <begin position="178"/>
        <end position="198"/>
    </location>
</feature>
<feature type="transmembrane region" description="Helical" evidence="8">
    <location>
        <begin position="148"/>
        <end position="172"/>
    </location>
</feature>
<evidence type="ECO:0000256" key="1">
    <source>
        <dbReference type="ARBA" id="ARBA00004651"/>
    </source>
</evidence>
<protein>
    <recommendedName>
        <fullName evidence="8">Bcr/CflA family efflux transporter</fullName>
    </recommendedName>
</protein>
<dbReference type="Gene3D" id="1.20.1720.10">
    <property type="entry name" value="Multidrug resistance protein D"/>
    <property type="match status" value="1"/>
</dbReference>
<dbReference type="Pfam" id="PF07690">
    <property type="entry name" value="MFS_1"/>
    <property type="match status" value="1"/>
</dbReference>
<dbReference type="PANTHER" id="PTHR23502">
    <property type="entry name" value="MAJOR FACILITATOR SUPERFAMILY"/>
    <property type="match status" value="1"/>
</dbReference>
<accession>A0A9W4TMP0</accession>
<dbReference type="EMBL" id="CAMXCM010000001">
    <property type="protein sequence ID" value="CAI3929801.1"/>
    <property type="molecule type" value="Genomic_DNA"/>
</dbReference>
<dbReference type="RefSeq" id="WP_271788976.1">
    <property type="nucleotide sequence ID" value="NZ_CAMXCM010000001.1"/>
</dbReference>
<feature type="domain" description="Major facilitator superfamily (MFS) profile" evidence="9">
    <location>
        <begin position="23"/>
        <end position="409"/>
    </location>
</feature>
<name>A0A9W4TMP0_9PROT</name>
<keyword evidence="3 8" id="KW-0813">Transport</keyword>
<evidence type="ECO:0000259" key="9">
    <source>
        <dbReference type="PROSITE" id="PS50850"/>
    </source>
</evidence>
<sequence length="438" mass="48191">MSTISTTPPSTENSFNEKLSMWVIIILGLLTAIGPLATDMYLPAFPQINQDLAGYGDGAAKMTLTVWFIGLALGQLSIGPISDRLGRRAPLLIGIIIFTIGSIGCAIFSDFYVFCFFRFLSSLGGSAGMVIPRAMVRDISSGSGGIKIMAQLALVSCIVPIVAPTLGGLIVIKFPWQILFWIMGIYGIIGSFVVYFYLPDTLMPRYRIYSSIRSIFWRYIRIVREPIFLTNTMITGFALFMIFAYLSGTPDVLSKSMGFTKLQLAIWFGINSFVIAACNQVNGLLLNKIRPYIMLNVATNIAFATSILFIIICLLPIPLNTTGIILHCAPIVIIMGCLGFVFPNCTIFAFILHGRRVGSASALLGTIQFLLGAMSSWMMSKLPATNMLSVAIGVFIGVLGMFIFNLWRRNTTRTIIKKMKAGVRQGQHNYYAFLKDLD</sequence>
<organism evidence="10 11">
    <name type="scientific">Commensalibacter communis</name>
    <dbReference type="NCBI Taxonomy" id="2972786"/>
    <lineage>
        <taxon>Bacteria</taxon>
        <taxon>Pseudomonadati</taxon>
        <taxon>Pseudomonadota</taxon>
        <taxon>Alphaproteobacteria</taxon>
        <taxon>Acetobacterales</taxon>
        <taxon>Acetobacteraceae</taxon>
    </lineage>
</organism>
<feature type="transmembrane region" description="Helical" evidence="8">
    <location>
        <begin position="324"/>
        <end position="350"/>
    </location>
</feature>
<comment type="caution">
    <text evidence="10">The sequence shown here is derived from an EMBL/GenBank/DDBJ whole genome shotgun (WGS) entry which is preliminary data.</text>
</comment>
<evidence type="ECO:0000256" key="3">
    <source>
        <dbReference type="ARBA" id="ARBA00022448"/>
    </source>
</evidence>
<comment type="similarity">
    <text evidence="2 8">Belongs to the major facilitator superfamily. Bcr/CmlA family.</text>
</comment>
<reference evidence="10" key="1">
    <citation type="submission" date="2022-10" db="EMBL/GenBank/DDBJ databases">
        <authorList>
            <person name="Botero Cardona J."/>
        </authorList>
    </citation>
    <scope>NUCLEOTIDE SEQUENCE</scope>
    <source>
        <strain evidence="10">LMG 31819</strain>
    </source>
</reference>
<keyword evidence="7 8" id="KW-0472">Membrane</keyword>
<feature type="transmembrane region" description="Helical" evidence="8">
    <location>
        <begin position="297"/>
        <end position="318"/>
    </location>
</feature>
<keyword evidence="5 8" id="KW-0812">Transmembrane</keyword>
<feature type="transmembrane region" description="Helical" evidence="8">
    <location>
        <begin position="21"/>
        <end position="38"/>
    </location>
</feature>
<evidence type="ECO:0000256" key="6">
    <source>
        <dbReference type="ARBA" id="ARBA00022989"/>
    </source>
</evidence>
<feature type="transmembrane region" description="Helical" evidence="8">
    <location>
        <begin position="386"/>
        <end position="407"/>
    </location>
</feature>
<proteinExistence type="inferred from homology"/>
<feature type="transmembrane region" description="Helical" evidence="8">
    <location>
        <begin position="119"/>
        <end position="136"/>
    </location>
</feature>
<dbReference type="PROSITE" id="PS50850">
    <property type="entry name" value="MFS"/>
    <property type="match status" value="1"/>
</dbReference>
<feature type="transmembrane region" description="Helical" evidence="8">
    <location>
        <begin position="362"/>
        <end position="380"/>
    </location>
</feature>
<comment type="subcellular location">
    <subcellularLocation>
        <location evidence="8">Cell inner membrane</location>
        <topology evidence="8">Multi-pass membrane protein</topology>
    </subcellularLocation>
    <subcellularLocation>
        <location evidence="1">Cell membrane</location>
        <topology evidence="1">Multi-pass membrane protein</topology>
    </subcellularLocation>
</comment>
<dbReference type="PROSITE" id="PS00216">
    <property type="entry name" value="SUGAR_TRANSPORT_1"/>
    <property type="match status" value="1"/>
</dbReference>
<feature type="transmembrane region" description="Helical" evidence="8">
    <location>
        <begin position="266"/>
        <end position="285"/>
    </location>
</feature>
<evidence type="ECO:0000256" key="4">
    <source>
        <dbReference type="ARBA" id="ARBA00022475"/>
    </source>
</evidence>
<dbReference type="InterPro" id="IPR036259">
    <property type="entry name" value="MFS_trans_sf"/>
</dbReference>
<evidence type="ECO:0000256" key="7">
    <source>
        <dbReference type="ARBA" id="ARBA00023136"/>
    </source>
</evidence>
<evidence type="ECO:0000256" key="5">
    <source>
        <dbReference type="ARBA" id="ARBA00022692"/>
    </source>
</evidence>
<feature type="transmembrane region" description="Helical" evidence="8">
    <location>
        <begin position="58"/>
        <end position="79"/>
    </location>
</feature>
<evidence type="ECO:0000256" key="8">
    <source>
        <dbReference type="RuleBase" id="RU365088"/>
    </source>
</evidence>
<feature type="transmembrane region" description="Helical" evidence="8">
    <location>
        <begin position="227"/>
        <end position="246"/>
    </location>
</feature>
<dbReference type="PANTHER" id="PTHR23502:SF132">
    <property type="entry name" value="POLYAMINE TRANSPORTER 2-RELATED"/>
    <property type="match status" value="1"/>
</dbReference>